<dbReference type="Proteomes" id="UP000186112">
    <property type="component" value="Unassembled WGS sequence"/>
</dbReference>
<reference evidence="1 2" key="1">
    <citation type="submission" date="2016-02" db="EMBL/GenBank/DDBJ databases">
        <title>Genome sequence of Tissierella creatinophila DSM 6911.</title>
        <authorList>
            <person name="Poehlein A."/>
            <person name="Daniel R."/>
        </authorList>
    </citation>
    <scope>NUCLEOTIDE SEQUENCE [LARGE SCALE GENOMIC DNA]</scope>
    <source>
        <strain evidence="1 2">DSM 6911</strain>
    </source>
</reference>
<evidence type="ECO:0000313" key="1">
    <source>
        <dbReference type="EMBL" id="OLS03082.1"/>
    </source>
</evidence>
<dbReference type="AlphaFoldDB" id="A0A1U7M6Z2"/>
<comment type="caution">
    <text evidence="1">The sequence shown here is derived from an EMBL/GenBank/DDBJ whole genome shotgun (WGS) entry which is preliminary data.</text>
</comment>
<sequence length="59" mass="6971">MDKMYVVITDKEFSEPMSRERAINIVKNYDEKGITGYIVSEEEANRIGSPENFREPKWE</sequence>
<proteinExistence type="predicted"/>
<keyword evidence="2" id="KW-1185">Reference proteome</keyword>
<protein>
    <submittedName>
        <fullName evidence="1">Uncharacterized protein</fullName>
    </submittedName>
</protein>
<name>A0A1U7M6Z2_TISCR</name>
<evidence type="ECO:0000313" key="2">
    <source>
        <dbReference type="Proteomes" id="UP000186112"/>
    </source>
</evidence>
<accession>A0A1U7M6Z2</accession>
<dbReference type="EMBL" id="LTDM01000011">
    <property type="protein sequence ID" value="OLS03082.1"/>
    <property type="molecule type" value="Genomic_DNA"/>
</dbReference>
<dbReference type="OrthoDB" id="1707761at2"/>
<dbReference type="RefSeq" id="WP_075725343.1">
    <property type="nucleotide sequence ID" value="NZ_LTDM01000011.1"/>
</dbReference>
<gene>
    <name evidence="1" type="ORF">TICRE_07780</name>
</gene>
<organism evidence="1 2">
    <name type="scientific">Tissierella creatinophila DSM 6911</name>
    <dbReference type="NCBI Taxonomy" id="1123403"/>
    <lineage>
        <taxon>Bacteria</taxon>
        <taxon>Bacillati</taxon>
        <taxon>Bacillota</taxon>
        <taxon>Tissierellia</taxon>
        <taxon>Tissierellales</taxon>
        <taxon>Tissierellaceae</taxon>
        <taxon>Tissierella</taxon>
    </lineage>
</organism>